<evidence type="ECO:0000313" key="2">
    <source>
        <dbReference type="EMBL" id="BBO66232.1"/>
    </source>
</evidence>
<dbReference type="EMBL" id="AP021874">
    <property type="protein sequence ID" value="BBO66232.1"/>
    <property type="molecule type" value="Genomic_DNA"/>
</dbReference>
<dbReference type="OrthoDB" id="9808347at2"/>
<protein>
    <recommendedName>
        <fullName evidence="4">Peptidase S58</fullName>
    </recommendedName>
</protein>
<dbReference type="Pfam" id="PF03576">
    <property type="entry name" value="Peptidase_S58"/>
    <property type="match status" value="1"/>
</dbReference>
<dbReference type="PANTHER" id="PTHR36512:SF3">
    <property type="entry name" value="BLR5678 PROTEIN"/>
    <property type="match status" value="1"/>
</dbReference>
<proteinExistence type="inferred from homology"/>
<dbReference type="PANTHER" id="PTHR36512">
    <property type="entry name" value="D-AMINOPEPTIDASE"/>
    <property type="match status" value="1"/>
</dbReference>
<evidence type="ECO:0000256" key="1">
    <source>
        <dbReference type="ARBA" id="ARBA00007068"/>
    </source>
</evidence>
<dbReference type="GO" id="GO:0004177">
    <property type="term" value="F:aminopeptidase activity"/>
    <property type="evidence" value="ECO:0007669"/>
    <property type="project" value="TreeGrafter"/>
</dbReference>
<name>A0A5K7YA12_9BACT</name>
<dbReference type="InterPro" id="IPR005321">
    <property type="entry name" value="Peptidase_S58_DmpA"/>
</dbReference>
<dbReference type="InterPro" id="IPR016117">
    <property type="entry name" value="ArgJ-like_dom_sf"/>
</dbReference>
<dbReference type="CDD" id="cd02252">
    <property type="entry name" value="nylC_like"/>
    <property type="match status" value="1"/>
</dbReference>
<dbReference type="AlphaFoldDB" id="A0A5K7YA12"/>
<dbReference type="KEGG" id="dalk:DSCA_01620"/>
<accession>A0A5K7YA12</accession>
<dbReference type="Proteomes" id="UP000427906">
    <property type="component" value="Chromosome"/>
</dbReference>
<evidence type="ECO:0000313" key="3">
    <source>
        <dbReference type="Proteomes" id="UP000427906"/>
    </source>
</evidence>
<gene>
    <name evidence="2" type="ORF">DSCA_01620</name>
</gene>
<evidence type="ECO:0008006" key="4">
    <source>
        <dbReference type="Google" id="ProtNLM"/>
    </source>
</evidence>
<organism evidence="2 3">
    <name type="scientific">Desulfosarcina alkanivorans</name>
    <dbReference type="NCBI Taxonomy" id="571177"/>
    <lineage>
        <taxon>Bacteria</taxon>
        <taxon>Pseudomonadati</taxon>
        <taxon>Thermodesulfobacteriota</taxon>
        <taxon>Desulfobacteria</taxon>
        <taxon>Desulfobacterales</taxon>
        <taxon>Desulfosarcinaceae</taxon>
        <taxon>Desulfosarcina</taxon>
    </lineage>
</organism>
<dbReference type="RefSeq" id="WP_155314643.1">
    <property type="nucleotide sequence ID" value="NZ_AP021874.1"/>
</dbReference>
<comment type="similarity">
    <text evidence="1">Belongs to the peptidase S58 family.</text>
</comment>
<dbReference type="SUPFAM" id="SSF56266">
    <property type="entry name" value="DmpA/ArgJ-like"/>
    <property type="match status" value="1"/>
</dbReference>
<reference evidence="2 3" key="1">
    <citation type="submission" date="2019-11" db="EMBL/GenBank/DDBJ databases">
        <title>Comparative genomics of hydrocarbon-degrading Desulfosarcina strains.</title>
        <authorList>
            <person name="Watanabe M."/>
            <person name="Kojima H."/>
            <person name="Fukui M."/>
        </authorList>
    </citation>
    <scope>NUCLEOTIDE SEQUENCE [LARGE SCALE GENOMIC DNA]</scope>
    <source>
        <strain evidence="2 3">PL12</strain>
    </source>
</reference>
<sequence>MSTTGTRNTICDVDGIWVGHYSDPEAASGFTVIVCPEGATGGVDVRGSAPGTRETDLLAPHNLVEKVNAVGLCGGSLYGLAAVDGVVGWLSEKGWGFPLADSHVAPIVPAAALFDLGRGTAYLPPVSGAWGRSACRDAGPDNDAQGTVGAGTGALSGGIKGGIGSASEVLPSGLTVGAIVAVNALGSVVDPATGRPWEIRLELQAEFGQTGRRAVQLPAAPVGSAAANTTIGVVATDAELTKAQAQKLAQMAQDGLARAIRPAHTMFDGDTIFCLGTGKQRLPETPGFFAAPRAQAINDLGRAMADCLSRAIIRAILKAHSLKAMTAYGDLPTRTGS</sequence>
<dbReference type="Gene3D" id="3.60.70.12">
    <property type="entry name" value="L-amino peptidase D-ALA esterase/amidase"/>
    <property type="match status" value="1"/>
</dbReference>
<keyword evidence="3" id="KW-1185">Reference proteome</keyword>